<dbReference type="Pfam" id="PF11951">
    <property type="entry name" value="Fungal_trans_2"/>
    <property type="match status" value="1"/>
</dbReference>
<dbReference type="SUPFAM" id="SSF57701">
    <property type="entry name" value="Zn2/Cys6 DNA-binding domain"/>
    <property type="match status" value="1"/>
</dbReference>
<dbReference type="GO" id="GO:0003677">
    <property type="term" value="F:DNA binding"/>
    <property type="evidence" value="ECO:0007669"/>
    <property type="project" value="UniProtKB-KW"/>
</dbReference>
<sequence>MPLRRSHTKSRKGCLECKRRHVKCDEVLPKCTLCKRRKLECNYPPDPDNPDSPSTRDGSETGARTPGSDRSMQTRMVEMRLWHQYLTSTYLGLARDGLSAYHLSMTIPQMAIAHPYLLDSILALTALHLASVETDNSQTWLEEAMQYQSQTCAGLSKVIPEITQEQYGPAFVASVFIMLYAQGFPVISPDTSAVDGLEKVMEVRRLISGCAMLFKKITELGIEGELQGWLSSPDTEEILDSRSHNGHAPVEDNEKLFDLHKKIMGSLDQLGSTIEGDTSPNQTIFKSTWQFLHQAIEPWPKIGGHGGVIAWPLFVTDEFISLVRDGDWLARILFLHYASAMRLMCNRWYVRDWGRRLVLATVQPLEEIPAMWIDTISWMKGDIDTRQTTLPVR</sequence>
<dbReference type="Proteomes" id="UP001215712">
    <property type="component" value="Unassembled WGS sequence"/>
</dbReference>
<feature type="domain" description="Zn(2)-C6 fungal-type" evidence="6">
    <location>
        <begin position="13"/>
        <end position="43"/>
    </location>
</feature>
<evidence type="ECO:0000313" key="8">
    <source>
        <dbReference type="Proteomes" id="UP001215712"/>
    </source>
</evidence>
<evidence type="ECO:0000256" key="3">
    <source>
        <dbReference type="ARBA" id="ARBA00023163"/>
    </source>
</evidence>
<dbReference type="InterPro" id="IPR021858">
    <property type="entry name" value="Fun_TF"/>
</dbReference>
<dbReference type="AlphaFoldDB" id="A0AAD6HK01"/>
<evidence type="ECO:0000256" key="1">
    <source>
        <dbReference type="ARBA" id="ARBA00023015"/>
    </source>
</evidence>
<evidence type="ECO:0000313" key="7">
    <source>
        <dbReference type="EMBL" id="KAJ5724417.1"/>
    </source>
</evidence>
<keyword evidence="1" id="KW-0805">Transcription regulation</keyword>
<dbReference type="InterPro" id="IPR053157">
    <property type="entry name" value="Sterol_Uptake_Regulator"/>
</dbReference>
<dbReference type="SMART" id="SM00066">
    <property type="entry name" value="GAL4"/>
    <property type="match status" value="1"/>
</dbReference>
<keyword evidence="4" id="KW-0539">Nucleus</keyword>
<protein>
    <recommendedName>
        <fullName evidence="6">Zn(2)-C6 fungal-type domain-containing protein</fullName>
    </recommendedName>
</protein>
<dbReference type="InterPro" id="IPR001138">
    <property type="entry name" value="Zn2Cys6_DnaBD"/>
</dbReference>
<evidence type="ECO:0000259" key="6">
    <source>
        <dbReference type="PROSITE" id="PS50048"/>
    </source>
</evidence>
<proteinExistence type="predicted"/>
<dbReference type="PANTHER" id="PTHR47784:SF14">
    <property type="entry name" value="ZN(II)2CYS6 TRANSCRIPTION FACTOR (EUROFUNG)"/>
    <property type="match status" value="1"/>
</dbReference>
<evidence type="ECO:0000256" key="5">
    <source>
        <dbReference type="SAM" id="MobiDB-lite"/>
    </source>
</evidence>
<organism evidence="7 8">
    <name type="scientific">Penicillium malachiteum</name>
    <dbReference type="NCBI Taxonomy" id="1324776"/>
    <lineage>
        <taxon>Eukaryota</taxon>
        <taxon>Fungi</taxon>
        <taxon>Dikarya</taxon>
        <taxon>Ascomycota</taxon>
        <taxon>Pezizomycotina</taxon>
        <taxon>Eurotiomycetes</taxon>
        <taxon>Eurotiomycetidae</taxon>
        <taxon>Eurotiales</taxon>
        <taxon>Aspergillaceae</taxon>
        <taxon>Penicillium</taxon>
    </lineage>
</organism>
<evidence type="ECO:0000256" key="2">
    <source>
        <dbReference type="ARBA" id="ARBA00023125"/>
    </source>
</evidence>
<dbReference type="GO" id="GO:0001228">
    <property type="term" value="F:DNA-binding transcription activator activity, RNA polymerase II-specific"/>
    <property type="evidence" value="ECO:0007669"/>
    <property type="project" value="TreeGrafter"/>
</dbReference>
<accession>A0AAD6HK01</accession>
<gene>
    <name evidence="7" type="ORF">N7493_006145</name>
</gene>
<dbReference type="PANTHER" id="PTHR47784">
    <property type="entry name" value="STEROL UPTAKE CONTROL PROTEIN 2"/>
    <property type="match status" value="1"/>
</dbReference>
<feature type="region of interest" description="Disordered" evidence="5">
    <location>
        <begin position="42"/>
        <end position="72"/>
    </location>
</feature>
<dbReference type="Gene3D" id="4.10.240.10">
    <property type="entry name" value="Zn(2)-C6 fungal-type DNA-binding domain"/>
    <property type="match status" value="1"/>
</dbReference>
<dbReference type="CDD" id="cd00067">
    <property type="entry name" value="GAL4"/>
    <property type="match status" value="1"/>
</dbReference>
<keyword evidence="8" id="KW-1185">Reference proteome</keyword>
<keyword evidence="2" id="KW-0238">DNA-binding</keyword>
<dbReference type="PROSITE" id="PS00463">
    <property type="entry name" value="ZN2_CY6_FUNGAL_1"/>
    <property type="match status" value="1"/>
</dbReference>
<dbReference type="InterPro" id="IPR036864">
    <property type="entry name" value="Zn2-C6_fun-type_DNA-bd_sf"/>
</dbReference>
<dbReference type="GO" id="GO:0008270">
    <property type="term" value="F:zinc ion binding"/>
    <property type="evidence" value="ECO:0007669"/>
    <property type="project" value="InterPro"/>
</dbReference>
<evidence type="ECO:0000256" key="4">
    <source>
        <dbReference type="ARBA" id="ARBA00023242"/>
    </source>
</evidence>
<dbReference type="EMBL" id="JAQJAN010000008">
    <property type="protein sequence ID" value="KAJ5724417.1"/>
    <property type="molecule type" value="Genomic_DNA"/>
</dbReference>
<keyword evidence="3" id="KW-0804">Transcription</keyword>
<dbReference type="Pfam" id="PF00172">
    <property type="entry name" value="Zn_clus"/>
    <property type="match status" value="1"/>
</dbReference>
<dbReference type="PROSITE" id="PS50048">
    <property type="entry name" value="ZN2_CY6_FUNGAL_2"/>
    <property type="match status" value="1"/>
</dbReference>
<name>A0AAD6HK01_9EURO</name>
<comment type="caution">
    <text evidence="7">The sequence shown here is derived from an EMBL/GenBank/DDBJ whole genome shotgun (WGS) entry which is preliminary data.</text>
</comment>
<reference evidence="7" key="2">
    <citation type="submission" date="2023-01" db="EMBL/GenBank/DDBJ databases">
        <authorList>
            <person name="Petersen C."/>
        </authorList>
    </citation>
    <scope>NUCLEOTIDE SEQUENCE</scope>
    <source>
        <strain evidence="7">IBT 17514</strain>
    </source>
</reference>
<reference evidence="7" key="1">
    <citation type="journal article" date="2023" name="IMA Fungus">
        <title>Comparative genomic study of the Penicillium genus elucidates a diverse pangenome and 15 lateral gene transfer events.</title>
        <authorList>
            <person name="Petersen C."/>
            <person name="Sorensen T."/>
            <person name="Nielsen M.R."/>
            <person name="Sondergaard T.E."/>
            <person name="Sorensen J.L."/>
            <person name="Fitzpatrick D.A."/>
            <person name="Frisvad J.C."/>
            <person name="Nielsen K.L."/>
        </authorList>
    </citation>
    <scope>NUCLEOTIDE SEQUENCE</scope>
    <source>
        <strain evidence="7">IBT 17514</strain>
    </source>
</reference>